<dbReference type="EMBL" id="SNYJ01000004">
    <property type="protein sequence ID" value="TDQ41079.1"/>
    <property type="molecule type" value="Genomic_DNA"/>
</dbReference>
<evidence type="ECO:0000256" key="2">
    <source>
        <dbReference type="PIRSR" id="PIRSR605511-1"/>
    </source>
</evidence>
<proteinExistence type="inferred from homology"/>
<evidence type="ECO:0000256" key="3">
    <source>
        <dbReference type="PIRSR" id="PIRSR605511-2"/>
    </source>
</evidence>
<feature type="binding site" evidence="3">
    <location>
        <position position="144"/>
    </location>
    <ligand>
        <name>a divalent metal cation</name>
        <dbReference type="ChEBI" id="CHEBI:60240"/>
    </ligand>
</feature>
<dbReference type="AlphaFoldDB" id="A0A4R6U8H0"/>
<organism evidence="5 6">
    <name type="scientific">Aureibacillus halotolerans</name>
    <dbReference type="NCBI Taxonomy" id="1508390"/>
    <lineage>
        <taxon>Bacteria</taxon>
        <taxon>Bacillati</taxon>
        <taxon>Bacillota</taxon>
        <taxon>Bacilli</taxon>
        <taxon>Bacillales</taxon>
        <taxon>Bacillaceae</taxon>
        <taxon>Aureibacillus</taxon>
    </lineage>
</organism>
<feature type="binding site" evidence="3">
    <location>
        <position position="194"/>
    </location>
    <ligand>
        <name>a divalent metal cation</name>
        <dbReference type="ChEBI" id="CHEBI:60240"/>
    </ligand>
</feature>
<evidence type="ECO:0000313" key="6">
    <source>
        <dbReference type="Proteomes" id="UP000295632"/>
    </source>
</evidence>
<dbReference type="OrthoDB" id="2633250at2"/>
<gene>
    <name evidence="5" type="ORF">EV213_10477</name>
</gene>
<keyword evidence="6" id="KW-1185">Reference proteome</keyword>
<protein>
    <submittedName>
        <fullName evidence="5">Sugar lactone lactonase YvrE</fullName>
    </submittedName>
</protein>
<feature type="binding site" evidence="3">
    <location>
        <position position="96"/>
    </location>
    <ligand>
        <name>substrate</name>
    </ligand>
</feature>
<keyword evidence="3" id="KW-0479">Metal-binding</keyword>
<evidence type="ECO:0000313" key="5">
    <source>
        <dbReference type="EMBL" id="TDQ41079.1"/>
    </source>
</evidence>
<dbReference type="RefSeq" id="WP_133579682.1">
    <property type="nucleotide sequence ID" value="NZ_SNYJ01000004.1"/>
</dbReference>
<feature type="binding site" evidence="3">
    <location>
        <position position="13"/>
    </location>
    <ligand>
        <name>a divalent metal cation</name>
        <dbReference type="ChEBI" id="CHEBI:60240"/>
    </ligand>
</feature>
<dbReference type="PANTHER" id="PTHR10907:SF47">
    <property type="entry name" value="REGUCALCIN"/>
    <property type="match status" value="1"/>
</dbReference>
<sequence length="288" mass="31378">MELLVDAKAQLGEGPSWFANENKLYWVDIIGKKVHQYDPKTGKDEQIQVSHMVGTLAPVASGGLIIAMQNGIHLLDWETGGVTPVIDPEQDLPDNRFNDGKCDPAGRLWAGTMHLHGQKEAGALYCLDTDGTVMKKRSQVSTSNGLAWSPDGTKMYYIDTPTQQVVEFSYDQATGDISNEEVIITVPRGAGSPDGMTIDQEGMLWIAHWGGSGISRWDPNQKKQLDFIDVPALNVTSCAFGGDQLSDLYITTARVGTSDEQLEKYPHAGGVFLLQTNVKGSPTFSYQG</sequence>
<comment type="caution">
    <text evidence="5">The sequence shown here is derived from an EMBL/GenBank/DDBJ whole genome shotgun (WGS) entry which is preliminary data.</text>
</comment>
<name>A0A4R6U8H0_9BACI</name>
<feature type="binding site" evidence="3">
    <location>
        <position position="98"/>
    </location>
    <ligand>
        <name>substrate</name>
    </ligand>
</feature>
<evidence type="ECO:0000256" key="1">
    <source>
        <dbReference type="ARBA" id="ARBA00008853"/>
    </source>
</evidence>
<reference evidence="5 6" key="1">
    <citation type="submission" date="2019-03" db="EMBL/GenBank/DDBJ databases">
        <title>Genomic Encyclopedia of Type Strains, Phase IV (KMG-IV): sequencing the most valuable type-strain genomes for metagenomic binning, comparative biology and taxonomic classification.</title>
        <authorList>
            <person name="Goeker M."/>
        </authorList>
    </citation>
    <scope>NUCLEOTIDE SEQUENCE [LARGE SCALE GENOMIC DNA]</scope>
    <source>
        <strain evidence="5 6">DSM 28697</strain>
    </source>
</reference>
<dbReference type="PANTHER" id="PTHR10907">
    <property type="entry name" value="REGUCALCIN"/>
    <property type="match status" value="1"/>
</dbReference>
<dbReference type="InterPro" id="IPR013658">
    <property type="entry name" value="SGL"/>
</dbReference>
<dbReference type="SUPFAM" id="SSF63829">
    <property type="entry name" value="Calcium-dependent phosphotriesterase"/>
    <property type="match status" value="1"/>
</dbReference>
<dbReference type="Gene3D" id="2.120.10.30">
    <property type="entry name" value="TolB, C-terminal domain"/>
    <property type="match status" value="1"/>
</dbReference>
<dbReference type="InterPro" id="IPR011042">
    <property type="entry name" value="6-blade_b-propeller_TolB-like"/>
</dbReference>
<dbReference type="InterPro" id="IPR005511">
    <property type="entry name" value="SMP-30"/>
</dbReference>
<evidence type="ECO:0000259" key="4">
    <source>
        <dbReference type="Pfam" id="PF08450"/>
    </source>
</evidence>
<dbReference type="GO" id="GO:0005509">
    <property type="term" value="F:calcium ion binding"/>
    <property type="evidence" value="ECO:0007669"/>
    <property type="project" value="TreeGrafter"/>
</dbReference>
<comment type="cofactor">
    <cofactor evidence="3">
        <name>Zn(2+)</name>
        <dbReference type="ChEBI" id="CHEBI:29105"/>
    </cofactor>
    <text evidence="3">Binds 1 divalent metal cation per subunit.</text>
</comment>
<dbReference type="PRINTS" id="PR01790">
    <property type="entry name" value="SMP30FAMILY"/>
</dbReference>
<comment type="similarity">
    <text evidence="1">Belongs to the SMP-30/CGR1 family.</text>
</comment>
<keyword evidence="3" id="KW-0862">Zinc</keyword>
<accession>A0A4R6U8H0</accession>
<dbReference type="GO" id="GO:0004341">
    <property type="term" value="F:gluconolactonase activity"/>
    <property type="evidence" value="ECO:0007669"/>
    <property type="project" value="TreeGrafter"/>
</dbReference>
<dbReference type="Proteomes" id="UP000295632">
    <property type="component" value="Unassembled WGS sequence"/>
</dbReference>
<feature type="domain" description="SMP-30/Gluconolactonase/LRE-like region" evidence="4">
    <location>
        <begin position="11"/>
        <end position="254"/>
    </location>
</feature>
<dbReference type="GO" id="GO:0019853">
    <property type="term" value="P:L-ascorbic acid biosynthetic process"/>
    <property type="evidence" value="ECO:0007669"/>
    <property type="project" value="TreeGrafter"/>
</dbReference>
<feature type="active site" description="Proton donor/acceptor" evidence="2">
    <location>
        <position position="194"/>
    </location>
</feature>
<dbReference type="Pfam" id="PF08450">
    <property type="entry name" value="SGL"/>
    <property type="match status" value="1"/>
</dbReference>
<dbReference type="FunFam" id="2.120.10.30:FF:000126">
    <property type="entry name" value="Senescence marker protein-30"/>
    <property type="match status" value="1"/>
</dbReference>